<dbReference type="Proteomes" id="UP000305887">
    <property type="component" value="Unassembled WGS sequence"/>
</dbReference>
<accession>A0A5C4N439</accession>
<keyword evidence="1" id="KW-0732">Signal</keyword>
<dbReference type="EMBL" id="VDFU01000001">
    <property type="protein sequence ID" value="TNC52735.1"/>
    <property type="molecule type" value="Genomic_DNA"/>
</dbReference>
<comment type="caution">
    <text evidence="2">The sequence shown here is derived from an EMBL/GenBank/DDBJ whole genome shotgun (WGS) entry which is preliminary data.</text>
</comment>
<evidence type="ECO:0000256" key="1">
    <source>
        <dbReference type="SAM" id="SignalP"/>
    </source>
</evidence>
<protein>
    <recommendedName>
        <fullName evidence="4">DUF3617 family protein</fullName>
    </recommendedName>
</protein>
<proteinExistence type="predicted"/>
<sequence>MRALALLLLPIAAQAQTLADTHFTMNFCYEVRLDAGSAVRPQAGLRSLALTREPAGSMHSLGTTPVQVRATFFGDGQEYRALASCSPDRDGLECRMEDEGDFRLDGEGEAVRLSVGEDGMGFGSVWSDGQRLEPAAEAAPLVLRRCG</sequence>
<evidence type="ECO:0000313" key="3">
    <source>
        <dbReference type="Proteomes" id="UP000305887"/>
    </source>
</evidence>
<feature type="signal peptide" evidence="1">
    <location>
        <begin position="1"/>
        <end position="15"/>
    </location>
</feature>
<reference evidence="2 3" key="1">
    <citation type="submission" date="2019-06" db="EMBL/GenBank/DDBJ databases">
        <title>YIM 131921 draft genome.</title>
        <authorList>
            <person name="Jiang L."/>
        </authorList>
    </citation>
    <scope>NUCLEOTIDE SEQUENCE [LARGE SCALE GENOMIC DNA]</scope>
    <source>
        <strain evidence="2 3">YIM 131921</strain>
    </source>
</reference>
<keyword evidence="3" id="KW-1185">Reference proteome</keyword>
<gene>
    <name evidence="2" type="ORF">FHG66_00090</name>
</gene>
<name>A0A5C4N439_9RHOB</name>
<evidence type="ECO:0000313" key="2">
    <source>
        <dbReference type="EMBL" id="TNC52735.1"/>
    </source>
</evidence>
<evidence type="ECO:0008006" key="4">
    <source>
        <dbReference type="Google" id="ProtNLM"/>
    </source>
</evidence>
<dbReference type="AlphaFoldDB" id="A0A5C4N439"/>
<feature type="chain" id="PRO_5022955902" description="DUF3617 family protein" evidence="1">
    <location>
        <begin position="16"/>
        <end position="147"/>
    </location>
</feature>
<organism evidence="2 3">
    <name type="scientific">Rubellimicrobium rubrum</name>
    <dbReference type="NCBI Taxonomy" id="2585369"/>
    <lineage>
        <taxon>Bacteria</taxon>
        <taxon>Pseudomonadati</taxon>
        <taxon>Pseudomonadota</taxon>
        <taxon>Alphaproteobacteria</taxon>
        <taxon>Rhodobacterales</taxon>
        <taxon>Roseobacteraceae</taxon>
        <taxon>Rubellimicrobium</taxon>
    </lineage>
</organism>
<dbReference type="RefSeq" id="WP_139074499.1">
    <property type="nucleotide sequence ID" value="NZ_VDFU01000001.1"/>
</dbReference>